<evidence type="ECO:0000313" key="2">
    <source>
        <dbReference type="EMBL" id="TVU48937.1"/>
    </source>
</evidence>
<feature type="domain" description="DUF7595" evidence="1">
    <location>
        <begin position="1"/>
        <end position="287"/>
    </location>
</feature>
<keyword evidence="3" id="KW-1185">Reference proteome</keyword>
<dbReference type="AlphaFoldDB" id="A0A5J9WM38"/>
<dbReference type="PANTHER" id="PTHR35828">
    <property type="entry name" value="OS08G0203800 PROTEIN-RELATED"/>
    <property type="match status" value="1"/>
</dbReference>
<feature type="non-terminal residue" evidence="2">
    <location>
        <position position="1"/>
    </location>
</feature>
<gene>
    <name evidence="2" type="ORF">EJB05_00223</name>
</gene>
<reference evidence="2 3" key="1">
    <citation type="journal article" date="2019" name="Sci. Rep.">
        <title>A high-quality genome of Eragrostis curvula grass provides insights into Poaceae evolution and supports new strategies to enhance forage quality.</title>
        <authorList>
            <person name="Carballo J."/>
            <person name="Santos B.A.C.M."/>
            <person name="Zappacosta D."/>
            <person name="Garbus I."/>
            <person name="Selva J.P."/>
            <person name="Gallo C.A."/>
            <person name="Diaz A."/>
            <person name="Albertini E."/>
            <person name="Caccamo M."/>
            <person name="Echenique V."/>
        </authorList>
    </citation>
    <scope>NUCLEOTIDE SEQUENCE [LARGE SCALE GENOMIC DNA]</scope>
    <source>
        <strain evidence="3">cv. Victoria</strain>
        <tissue evidence="2">Leaf</tissue>
    </source>
</reference>
<proteinExistence type="predicted"/>
<dbReference type="Pfam" id="PF24523">
    <property type="entry name" value="DUF7595"/>
    <property type="match status" value="1"/>
</dbReference>
<accession>A0A5J9WM38</accession>
<dbReference type="EMBL" id="RWGY01000002">
    <property type="protein sequence ID" value="TVU48937.1"/>
    <property type="molecule type" value="Genomic_DNA"/>
</dbReference>
<evidence type="ECO:0000259" key="1">
    <source>
        <dbReference type="Pfam" id="PF24523"/>
    </source>
</evidence>
<dbReference type="Proteomes" id="UP000324897">
    <property type="component" value="Chromosome 6"/>
</dbReference>
<dbReference type="Gramene" id="TVU48937">
    <property type="protein sequence ID" value="TVU48937"/>
    <property type="gene ID" value="EJB05_00223"/>
</dbReference>
<dbReference type="InterPro" id="IPR056016">
    <property type="entry name" value="DUF7595"/>
</dbReference>
<organism evidence="2 3">
    <name type="scientific">Eragrostis curvula</name>
    <name type="common">weeping love grass</name>
    <dbReference type="NCBI Taxonomy" id="38414"/>
    <lineage>
        <taxon>Eukaryota</taxon>
        <taxon>Viridiplantae</taxon>
        <taxon>Streptophyta</taxon>
        <taxon>Embryophyta</taxon>
        <taxon>Tracheophyta</taxon>
        <taxon>Spermatophyta</taxon>
        <taxon>Magnoliopsida</taxon>
        <taxon>Liliopsida</taxon>
        <taxon>Poales</taxon>
        <taxon>Poaceae</taxon>
        <taxon>PACMAD clade</taxon>
        <taxon>Chloridoideae</taxon>
        <taxon>Eragrostideae</taxon>
        <taxon>Eragrostidinae</taxon>
        <taxon>Eragrostis</taxon>
    </lineage>
</organism>
<name>A0A5J9WM38_9POAL</name>
<sequence length="287" mass="32051">MCVYDAMTGNGTFFPAPPDTTGTGYNNYSYRSYDKFVLLTAADDVGCPFLVFSADFSERRTGSLDVMVRTFSPSTDLDGGTWSPVAFAIHSRPQRYAVKDPCDSVAVLSGGLIHWLIHGGEQDFYIFTYNVITAASGWIELPAEVPAEHRFKQKLHVTSSPANGRQLLSLLVVHKLKISVWLRSDNGAWERHTEIDTRRTMYSMAAFAGHHPQPIAADIVGFGARSNTVILLSRLMGTRSWPEFVEVEEGIIVLDLETKEMRVVSKKKHAFLYEIDMASRLSAMKNF</sequence>
<dbReference type="PANTHER" id="PTHR35828:SF22">
    <property type="entry name" value="OS10G0103633 PROTEIN"/>
    <property type="match status" value="1"/>
</dbReference>
<dbReference type="OrthoDB" id="672160at2759"/>
<protein>
    <recommendedName>
        <fullName evidence="1">DUF7595 domain-containing protein</fullName>
    </recommendedName>
</protein>
<evidence type="ECO:0000313" key="3">
    <source>
        <dbReference type="Proteomes" id="UP000324897"/>
    </source>
</evidence>
<comment type="caution">
    <text evidence="2">The sequence shown here is derived from an EMBL/GenBank/DDBJ whole genome shotgun (WGS) entry which is preliminary data.</text>
</comment>